<sequence>MGEAGPSAYHTTNGSANKNGGAGKRKRADAQGVGKGQSEKQRRNGGQVHWDDPSYIPAGVEEDAGGYRAETATDGVDAVGEDGLGEIGHGDYDDWEEDHGEAVSSTNGADQPYTNWKYDEWGEPYDSTYQENEFEAHPDDYYEDEEDPARTDSDSSEDDTLLPFAIPDVAAYHASLAPTSSTATLSTTPHRPPSAVGGGGRTLTHTEIWSSTSIVGAFNAALAQYCSMHSLPVGAKGASSALWDDAPGFDSLLAQQVREDTAQILAQRRTHPANTASDVVALEASVKGVIGEENGTGGGGEGTSMKKKQKGPPPNPPKHVVTHVPHGEMDGNRAWKRAVKTVQTTPNQVGTIAYATQHDAIADGVRDHAGLRENEGSDRKIDQEGKAVQEGKERPGEDGTDAEKTQREAKRKQREAELHAYWYAGYRAGVAAAHAKANEAQEAVGEEADEAMAATADTSPVVIADTSFVAVEANDPAVQTIDASSS</sequence>
<evidence type="ECO:0000256" key="1">
    <source>
        <dbReference type="SAM" id="MobiDB-lite"/>
    </source>
</evidence>
<dbReference type="GeneID" id="27417902"/>
<feature type="region of interest" description="Disordered" evidence="1">
    <location>
        <begin position="180"/>
        <end position="200"/>
    </location>
</feature>
<feature type="region of interest" description="Disordered" evidence="1">
    <location>
        <begin position="372"/>
        <end position="413"/>
    </location>
</feature>
<dbReference type="STRING" id="1365824.V5GQU4"/>
<reference evidence="3" key="1">
    <citation type="journal article" date="2013" name="Genome Announc.">
        <title>Draft genome sequence of Pseudozyma brasiliensis sp. nov. strain GHG001, a high producer of endo-1,4-xylanase isolated from an insect pest of sugarcane.</title>
        <authorList>
            <person name="Oliveira J.V.D.C."/>
            <person name="dos Santos R.A.C."/>
            <person name="Borges T.A."/>
            <person name="Riano-Pachon D.M."/>
            <person name="Goldman G.H."/>
        </authorList>
    </citation>
    <scope>NUCLEOTIDE SEQUENCE [LARGE SCALE GENOMIC DNA]</scope>
    <source>
        <strain evidence="3">GHG001</strain>
    </source>
</reference>
<dbReference type="Proteomes" id="UP000019377">
    <property type="component" value="Unassembled WGS sequence"/>
</dbReference>
<dbReference type="AlphaFoldDB" id="V5GQU4"/>
<accession>V5GQU4</accession>
<evidence type="ECO:0000313" key="2">
    <source>
        <dbReference type="EMBL" id="EST08322.1"/>
    </source>
</evidence>
<feature type="compositionally biased region" description="Polar residues" evidence="1">
    <location>
        <begin position="103"/>
        <end position="114"/>
    </location>
</feature>
<proteinExistence type="predicted"/>
<feature type="compositionally biased region" description="Low complexity" evidence="1">
    <location>
        <begin position="180"/>
        <end position="189"/>
    </location>
</feature>
<dbReference type="HOGENOM" id="CLU_596078_0_0_1"/>
<organism evidence="2 3">
    <name type="scientific">Kalmanozyma brasiliensis (strain GHG001)</name>
    <name type="common">Yeast</name>
    <name type="synonym">Pseudozyma brasiliensis</name>
    <dbReference type="NCBI Taxonomy" id="1365824"/>
    <lineage>
        <taxon>Eukaryota</taxon>
        <taxon>Fungi</taxon>
        <taxon>Dikarya</taxon>
        <taxon>Basidiomycota</taxon>
        <taxon>Ustilaginomycotina</taxon>
        <taxon>Ustilaginomycetes</taxon>
        <taxon>Ustilaginales</taxon>
        <taxon>Ustilaginaceae</taxon>
        <taxon>Kalmanozyma</taxon>
    </lineage>
</organism>
<keyword evidence="3" id="KW-1185">Reference proteome</keyword>
<evidence type="ECO:0000313" key="3">
    <source>
        <dbReference type="Proteomes" id="UP000019377"/>
    </source>
</evidence>
<protein>
    <submittedName>
        <fullName evidence="2">Uncharacterized protein</fullName>
    </submittedName>
</protein>
<gene>
    <name evidence="2" type="ORF">PSEUBRA_SCAF17g04349</name>
</gene>
<dbReference type="OrthoDB" id="197400at2759"/>
<dbReference type="EMBL" id="KI545859">
    <property type="protein sequence ID" value="EST08322.1"/>
    <property type="molecule type" value="Genomic_DNA"/>
</dbReference>
<feature type="region of interest" description="Disordered" evidence="1">
    <location>
        <begin position="290"/>
        <end position="323"/>
    </location>
</feature>
<dbReference type="OMA" id="NGWWIAG"/>
<feature type="region of interest" description="Disordered" evidence="1">
    <location>
        <begin position="1"/>
        <end position="118"/>
    </location>
</feature>
<name>V5GQU4_KALBG</name>